<dbReference type="PANTHER" id="PTHR10587">
    <property type="entry name" value="GLYCOSYL TRANSFERASE-RELATED"/>
    <property type="match status" value="1"/>
</dbReference>
<keyword evidence="2" id="KW-0146">Chitin degradation</keyword>
<name>A0A6A6XAV1_9PLEO</name>
<dbReference type="CDD" id="cd10958">
    <property type="entry name" value="CE4_NodB_like_2"/>
    <property type="match status" value="1"/>
</dbReference>
<evidence type="ECO:0000256" key="3">
    <source>
        <dbReference type="ARBA" id="ARBA00023285"/>
    </source>
</evidence>
<comment type="cofactor">
    <cofactor evidence="1">
        <name>Co(2+)</name>
        <dbReference type="ChEBI" id="CHEBI:48828"/>
    </cofactor>
</comment>
<proteinExistence type="predicted"/>
<dbReference type="PANTHER" id="PTHR10587:SF137">
    <property type="entry name" value="4-DEOXY-4-FORMAMIDO-L-ARABINOSE-PHOSPHOUNDECAPRENOL DEFORMYLASE ARND-RELATED"/>
    <property type="match status" value="1"/>
</dbReference>
<evidence type="ECO:0000256" key="2">
    <source>
        <dbReference type="ARBA" id="ARBA00023024"/>
    </source>
</evidence>
<dbReference type="SUPFAM" id="SSF88713">
    <property type="entry name" value="Glycoside hydrolase/deacetylase"/>
    <property type="match status" value="1"/>
</dbReference>
<dbReference type="AlphaFoldDB" id="A0A6A6XAV1"/>
<protein>
    <recommendedName>
        <fullName evidence="4">chitin deacetylase</fullName>
        <ecNumber evidence="4">3.5.1.41</ecNumber>
    </recommendedName>
</protein>
<evidence type="ECO:0000256" key="5">
    <source>
        <dbReference type="ARBA" id="ARBA00048494"/>
    </source>
</evidence>
<dbReference type="GO" id="GO:0006032">
    <property type="term" value="P:chitin catabolic process"/>
    <property type="evidence" value="ECO:0007669"/>
    <property type="project" value="UniProtKB-KW"/>
</dbReference>
<dbReference type="GO" id="GO:0009272">
    <property type="term" value="P:fungal-type cell wall biogenesis"/>
    <property type="evidence" value="ECO:0007669"/>
    <property type="project" value="UniProtKB-ARBA"/>
</dbReference>
<dbReference type="InterPro" id="IPR011330">
    <property type="entry name" value="Glyco_hydro/deAcase_b/a-brl"/>
</dbReference>
<comment type="catalytic activity">
    <reaction evidence="5">
        <text>[(1-&gt;4)-N-acetyl-beta-D-glucosaminyl](n) + n H2O = chitosan + n acetate</text>
        <dbReference type="Rhea" id="RHEA:10464"/>
        <dbReference type="Rhea" id="RHEA-COMP:9593"/>
        <dbReference type="Rhea" id="RHEA-COMP:9597"/>
        <dbReference type="ChEBI" id="CHEBI:15377"/>
        <dbReference type="ChEBI" id="CHEBI:17029"/>
        <dbReference type="ChEBI" id="CHEBI:30089"/>
        <dbReference type="ChEBI" id="CHEBI:57704"/>
        <dbReference type="EC" id="3.5.1.41"/>
    </reaction>
    <physiologicalReaction direction="left-to-right" evidence="5">
        <dbReference type="Rhea" id="RHEA:10465"/>
    </physiologicalReaction>
</comment>
<gene>
    <name evidence="7" type="ORF">K505DRAFT_361882</name>
</gene>
<dbReference type="GO" id="GO:0004099">
    <property type="term" value="F:chitin deacetylase activity"/>
    <property type="evidence" value="ECO:0007669"/>
    <property type="project" value="UniProtKB-EC"/>
</dbReference>
<evidence type="ECO:0000313" key="7">
    <source>
        <dbReference type="EMBL" id="KAF2793579.1"/>
    </source>
</evidence>
<dbReference type="Gene3D" id="3.20.20.370">
    <property type="entry name" value="Glycoside hydrolase/deacetylase"/>
    <property type="match status" value="1"/>
</dbReference>
<keyword evidence="2" id="KW-0119">Carbohydrate metabolism</keyword>
<dbReference type="InterPro" id="IPR050248">
    <property type="entry name" value="Polysacc_deacetylase_ArnD"/>
</dbReference>
<keyword evidence="3" id="KW-0170">Cobalt</keyword>
<evidence type="ECO:0000256" key="4">
    <source>
        <dbReference type="ARBA" id="ARBA00024056"/>
    </source>
</evidence>
<dbReference type="PROSITE" id="PS51677">
    <property type="entry name" value="NODB"/>
    <property type="match status" value="1"/>
</dbReference>
<dbReference type="EC" id="3.5.1.41" evidence="4"/>
<feature type="domain" description="NodB homology" evidence="6">
    <location>
        <begin position="45"/>
        <end position="226"/>
    </location>
</feature>
<reference evidence="7" key="1">
    <citation type="journal article" date="2020" name="Stud. Mycol.">
        <title>101 Dothideomycetes genomes: a test case for predicting lifestyles and emergence of pathogens.</title>
        <authorList>
            <person name="Haridas S."/>
            <person name="Albert R."/>
            <person name="Binder M."/>
            <person name="Bloem J."/>
            <person name="Labutti K."/>
            <person name="Salamov A."/>
            <person name="Andreopoulos B."/>
            <person name="Baker S."/>
            <person name="Barry K."/>
            <person name="Bills G."/>
            <person name="Bluhm B."/>
            <person name="Cannon C."/>
            <person name="Castanera R."/>
            <person name="Culley D."/>
            <person name="Daum C."/>
            <person name="Ezra D."/>
            <person name="Gonzalez J."/>
            <person name="Henrissat B."/>
            <person name="Kuo A."/>
            <person name="Liang C."/>
            <person name="Lipzen A."/>
            <person name="Lutzoni F."/>
            <person name="Magnuson J."/>
            <person name="Mondo S."/>
            <person name="Nolan M."/>
            <person name="Ohm R."/>
            <person name="Pangilinan J."/>
            <person name="Park H.-J."/>
            <person name="Ramirez L."/>
            <person name="Alfaro M."/>
            <person name="Sun H."/>
            <person name="Tritt A."/>
            <person name="Yoshinaga Y."/>
            <person name="Zwiers L.-H."/>
            <person name="Turgeon B."/>
            <person name="Goodwin S."/>
            <person name="Spatafora J."/>
            <person name="Crous P."/>
            <person name="Grigoriev I."/>
        </authorList>
    </citation>
    <scope>NUCLEOTIDE SEQUENCE</scope>
    <source>
        <strain evidence="7">CBS 109.77</strain>
    </source>
</reference>
<dbReference type="Pfam" id="PF01522">
    <property type="entry name" value="Polysacc_deac_1"/>
    <property type="match status" value="1"/>
</dbReference>
<dbReference type="OrthoDB" id="407355at2759"/>
<accession>A0A6A6XAV1</accession>
<keyword evidence="2" id="KW-0624">Polysaccharide degradation</keyword>
<dbReference type="EMBL" id="MU001922">
    <property type="protein sequence ID" value="KAF2793579.1"/>
    <property type="molecule type" value="Genomic_DNA"/>
</dbReference>
<organism evidence="7 8">
    <name type="scientific">Melanomma pulvis-pyrius CBS 109.77</name>
    <dbReference type="NCBI Taxonomy" id="1314802"/>
    <lineage>
        <taxon>Eukaryota</taxon>
        <taxon>Fungi</taxon>
        <taxon>Dikarya</taxon>
        <taxon>Ascomycota</taxon>
        <taxon>Pezizomycotina</taxon>
        <taxon>Dothideomycetes</taxon>
        <taxon>Pleosporomycetidae</taxon>
        <taxon>Pleosporales</taxon>
        <taxon>Melanommataceae</taxon>
        <taxon>Melanomma</taxon>
    </lineage>
</organism>
<evidence type="ECO:0000256" key="1">
    <source>
        <dbReference type="ARBA" id="ARBA00001941"/>
    </source>
</evidence>
<evidence type="ECO:0000259" key="6">
    <source>
        <dbReference type="PROSITE" id="PS51677"/>
    </source>
</evidence>
<dbReference type="GO" id="GO:0005975">
    <property type="term" value="P:carbohydrate metabolic process"/>
    <property type="evidence" value="ECO:0007669"/>
    <property type="project" value="InterPro"/>
</dbReference>
<keyword evidence="8" id="KW-1185">Reference proteome</keyword>
<evidence type="ECO:0000313" key="8">
    <source>
        <dbReference type="Proteomes" id="UP000799757"/>
    </source>
</evidence>
<dbReference type="InterPro" id="IPR002509">
    <property type="entry name" value="NODB_dom"/>
</dbReference>
<dbReference type="Proteomes" id="UP000799757">
    <property type="component" value="Unassembled WGS sequence"/>
</dbReference>
<sequence>MLVLLVVFCALFTPFYIIYKPPFVLIKYFQKRWPDVLWHIATSDKIVALTIDDGPSEYTSQILDILQANDATATFFVIGSQVAGKEEVLQDLVRNGNELGNHAMHDEASISLSDADLIHQIEAVETMIDNAYDAAHVEYPPRYFRPGSGIFSSRMRERLEMLKYRMVLGNIYPHDAQISYWSVNAAHILSMLQPGGIIVCHDRRSWTIPMLKKVIPEIKRRGYQITTVTGLVDAAPRG</sequence>